<accession>A0A147JSI3</accession>
<dbReference type="Proteomes" id="UP000074294">
    <property type="component" value="Unassembled WGS sequence"/>
</dbReference>
<comment type="caution">
    <text evidence="1">The sequence shown here is derived from an EMBL/GenBank/DDBJ whole genome shotgun (WGS) entry which is preliminary data.</text>
</comment>
<dbReference type="EMBL" id="LQMQ01000065">
    <property type="protein sequence ID" value="KUO39395.1"/>
    <property type="molecule type" value="Genomic_DNA"/>
</dbReference>
<name>A0A147JSI3_HADYE</name>
<dbReference type="InterPro" id="IPR021219">
    <property type="entry name" value="DUF2703"/>
</dbReference>
<dbReference type="SUPFAM" id="SSF52833">
    <property type="entry name" value="Thioredoxin-like"/>
    <property type="match status" value="1"/>
</dbReference>
<protein>
    <recommendedName>
        <fullName evidence="3">DUF2703 domain-containing protein</fullName>
    </recommendedName>
</protein>
<evidence type="ECO:0000313" key="2">
    <source>
        <dbReference type="Proteomes" id="UP000074294"/>
    </source>
</evidence>
<dbReference type="Gene3D" id="3.40.30.10">
    <property type="entry name" value="Glutaredoxin"/>
    <property type="match status" value="1"/>
</dbReference>
<dbReference type="InterPro" id="IPR036249">
    <property type="entry name" value="Thioredoxin-like_sf"/>
</dbReference>
<sequence>MKIQILYTMECPWCLKTKKLVRESLSELGVKAEVEEILIDTEEKAKRHHFMGSPTVRIDGKDIQEKVSKDRCLPCEELAESVRSTTPFVKQQCHCGCRIYFYRGKQYPYPPKGMIKEAIEKMSSI</sequence>
<evidence type="ECO:0008006" key="3">
    <source>
        <dbReference type="Google" id="ProtNLM"/>
    </source>
</evidence>
<dbReference type="Pfam" id="PF10865">
    <property type="entry name" value="DUF2703"/>
    <property type="match status" value="1"/>
</dbReference>
<dbReference type="AlphaFoldDB" id="A0A147JSI3"/>
<reference evidence="1 2" key="1">
    <citation type="journal article" date="2016" name="Nat. Microbiol.">
        <title>Genomic inference of the metabolism of cosmopolitan subsurface Archaea, Hadesarchaea.</title>
        <authorList>
            <person name="Baker B.J."/>
            <person name="Saw J.H."/>
            <person name="Lind A.E."/>
            <person name="Lazar C.S."/>
            <person name="Hinrichs K.-U."/>
            <person name="Teske A.P."/>
            <person name="Ettema T.J."/>
        </authorList>
    </citation>
    <scope>NUCLEOTIDE SEQUENCE [LARGE SCALE GENOMIC DNA]</scope>
</reference>
<gene>
    <name evidence="1" type="ORF">APZ16_03365</name>
</gene>
<proteinExistence type="predicted"/>
<evidence type="ECO:0000313" key="1">
    <source>
        <dbReference type="EMBL" id="KUO39395.1"/>
    </source>
</evidence>
<dbReference type="STRING" id="1776334.APZ16_03365"/>
<organism evidence="1 2">
    <name type="scientific">Hadarchaeum yellowstonense</name>
    <dbReference type="NCBI Taxonomy" id="1776334"/>
    <lineage>
        <taxon>Archaea</taxon>
        <taxon>Methanobacteriati</taxon>
        <taxon>Candidatus Hadarchaeota</taxon>
        <taxon>Candidatus Hadarchaeia</taxon>
        <taxon>Candidatus Hadarchaeales</taxon>
        <taxon>Candidatus Hadarchaeaceae</taxon>
        <taxon>Candidatus Hadarchaeum</taxon>
    </lineage>
</organism>